<evidence type="ECO:0000256" key="1">
    <source>
        <dbReference type="SAM" id="Phobius"/>
    </source>
</evidence>
<dbReference type="KEGG" id="stui:GCM10017668_50880"/>
<protein>
    <submittedName>
        <fullName evidence="2">Uncharacterized protein</fullName>
    </submittedName>
</protein>
<name>A0A7G1NQ43_9ACTN</name>
<gene>
    <name evidence="2" type="ORF">GCM10017668_50880</name>
</gene>
<dbReference type="RefSeq" id="WP_232543637.1">
    <property type="nucleotide sequence ID" value="NZ_AP023439.1"/>
</dbReference>
<keyword evidence="1" id="KW-0472">Membrane</keyword>
<sequence length="108" mass="12134">MILPESRGGLWFRAIFATILYFVALFWLVMSIPFVGEEVGPTSDPDDVAGANLILLFSALFLLAATAVSRRWKFTWLLSLALLVVLVVTWTQIPSLVDNWDYKGPARF</sequence>
<feature type="transmembrane region" description="Helical" evidence="1">
    <location>
        <begin position="12"/>
        <end position="36"/>
    </location>
</feature>
<keyword evidence="1" id="KW-1133">Transmembrane helix</keyword>
<dbReference type="EMBL" id="AP023439">
    <property type="protein sequence ID" value="BCL23245.1"/>
    <property type="molecule type" value="Genomic_DNA"/>
</dbReference>
<feature type="transmembrane region" description="Helical" evidence="1">
    <location>
        <begin position="48"/>
        <end position="67"/>
    </location>
</feature>
<evidence type="ECO:0000313" key="2">
    <source>
        <dbReference type="EMBL" id="BCL23245.1"/>
    </source>
</evidence>
<accession>A0A7G1NQ43</accession>
<keyword evidence="1" id="KW-0812">Transmembrane</keyword>
<dbReference type="Proteomes" id="UP000516373">
    <property type="component" value="Chromosome"/>
</dbReference>
<feature type="transmembrane region" description="Helical" evidence="1">
    <location>
        <begin position="74"/>
        <end position="93"/>
    </location>
</feature>
<proteinExistence type="predicted"/>
<dbReference type="AlphaFoldDB" id="A0A7G1NQ43"/>
<evidence type="ECO:0000313" key="3">
    <source>
        <dbReference type="Proteomes" id="UP000516373"/>
    </source>
</evidence>
<organism evidence="2 3">
    <name type="scientific">Streptomyces tuirus</name>
    <dbReference type="NCBI Taxonomy" id="68278"/>
    <lineage>
        <taxon>Bacteria</taxon>
        <taxon>Bacillati</taxon>
        <taxon>Actinomycetota</taxon>
        <taxon>Actinomycetes</taxon>
        <taxon>Kitasatosporales</taxon>
        <taxon>Streptomycetaceae</taxon>
        <taxon>Streptomyces</taxon>
    </lineage>
</organism>
<reference evidence="2 3" key="1">
    <citation type="journal article" date="2014" name="Int. J. Syst. Evol. Microbiol.">
        <title>Complete genome sequence of Corynebacterium casei LMG S-19264T (=DSM 44701T), isolated from a smear-ripened cheese.</title>
        <authorList>
            <consortium name="US DOE Joint Genome Institute (JGI-PGF)"/>
            <person name="Walter F."/>
            <person name="Albersmeier A."/>
            <person name="Kalinowski J."/>
            <person name="Ruckert C."/>
        </authorList>
    </citation>
    <scope>NUCLEOTIDE SEQUENCE [LARGE SCALE GENOMIC DNA]</scope>
    <source>
        <strain evidence="2 3">JCM 4255</strain>
    </source>
</reference>